<dbReference type="EMBL" id="JAMQGO010000001">
    <property type="protein sequence ID" value="MCM2560996.1"/>
    <property type="molecule type" value="Genomic_DNA"/>
</dbReference>
<sequence length="353" mass="37326">MSHEPDAALTAHLLYPPRAALPETAAFAGRLSRAVERFGLSLDHETGDEPGLHWFRNARVCLSLWRHQHPCPPEALSEALDAPYLAVKSPQLAADVAAHGQHIVLRVAPAAAPADPLPWHLQLLLLHRALLALSETCPPAAVHMGLSRMLFTPDEIAQTRDMALPLPLCLAPLPIAAPDVPVVAGILPPLGLVLQGAERFCEKPLVLAPSTLALADGFALAARLLRDHAAGLAPLHDGTVLHDPQAGPIHLRHSPPDTGAEKGRILIGLGAPPDDSALRARPLSAQALRPQGPKARSSPPRPGDNLLNKAVGLALSPNGLVVIFGIAAFLAISHGAASWIDSQSEMLRMSLER</sequence>
<evidence type="ECO:0000313" key="2">
    <source>
        <dbReference type="Proteomes" id="UP001203036"/>
    </source>
</evidence>
<protein>
    <submittedName>
        <fullName evidence="1">Uncharacterized protein</fullName>
    </submittedName>
</protein>
<keyword evidence="2" id="KW-1185">Reference proteome</keyword>
<evidence type="ECO:0000313" key="1">
    <source>
        <dbReference type="EMBL" id="MCM2560996.1"/>
    </source>
</evidence>
<accession>A0ACC5ZRS0</accession>
<proteinExistence type="predicted"/>
<comment type="caution">
    <text evidence="1">The sequence shown here is derived from an EMBL/GenBank/DDBJ whole genome shotgun (WGS) entry which is preliminary data.</text>
</comment>
<reference evidence="1" key="1">
    <citation type="submission" date="2022-06" db="EMBL/GenBank/DDBJ databases">
        <title>Lutimaribacter sp. EGI FJ00013, a novel bacterium isolated from a salt lake sediment enrichment.</title>
        <authorList>
            <person name="Gao L."/>
            <person name="Fang B.-Z."/>
            <person name="Li W.-J."/>
        </authorList>
    </citation>
    <scope>NUCLEOTIDE SEQUENCE</scope>
    <source>
        <strain evidence="1">EGI FJ00013</strain>
    </source>
</reference>
<organism evidence="1 2">
    <name type="scientific">Lutimaribacter degradans</name>
    <dbReference type="NCBI Taxonomy" id="2945989"/>
    <lineage>
        <taxon>Bacteria</taxon>
        <taxon>Pseudomonadati</taxon>
        <taxon>Pseudomonadota</taxon>
        <taxon>Alphaproteobacteria</taxon>
        <taxon>Rhodobacterales</taxon>
        <taxon>Roseobacteraceae</taxon>
        <taxon>Lutimaribacter</taxon>
    </lineage>
</organism>
<gene>
    <name evidence="1" type="ORF">M8744_02445</name>
</gene>
<dbReference type="Proteomes" id="UP001203036">
    <property type="component" value="Unassembled WGS sequence"/>
</dbReference>
<name>A0ACC5ZRS0_9RHOB</name>